<dbReference type="CDD" id="cd18791">
    <property type="entry name" value="SF2_C_RHA"/>
    <property type="match status" value="1"/>
</dbReference>
<dbReference type="OMA" id="LENIDEW"/>
<keyword evidence="2" id="KW-0547">Nucleotide-binding</keyword>
<dbReference type="InterPro" id="IPR011709">
    <property type="entry name" value="DEAD-box_helicase_OB_fold"/>
</dbReference>
<dbReference type="Proteomes" id="UP000015101">
    <property type="component" value="Unassembled WGS sequence"/>
</dbReference>
<dbReference type="FunCoup" id="T1G207">
    <property type="interactions" value="1252"/>
</dbReference>
<feature type="region of interest" description="Disordered" evidence="7">
    <location>
        <begin position="158"/>
        <end position="180"/>
    </location>
</feature>
<feature type="transmembrane region" description="Helical" evidence="8">
    <location>
        <begin position="1044"/>
        <end position="1070"/>
    </location>
</feature>
<keyword evidence="8" id="KW-0812">Transmembrane</keyword>
<dbReference type="SMART" id="SM00487">
    <property type="entry name" value="DEXDc"/>
    <property type="match status" value="1"/>
</dbReference>
<dbReference type="GO" id="GO:0016787">
    <property type="term" value="F:hydrolase activity"/>
    <property type="evidence" value="ECO:0007669"/>
    <property type="project" value="UniProtKB-KW"/>
</dbReference>
<keyword evidence="8" id="KW-1133">Transmembrane helix</keyword>
<dbReference type="InterPro" id="IPR011545">
    <property type="entry name" value="DEAD/DEAH_box_helicase_dom"/>
</dbReference>
<dbReference type="GO" id="GO:0003724">
    <property type="term" value="F:RNA helicase activity"/>
    <property type="evidence" value="ECO:0007669"/>
    <property type="project" value="UniProtKB-EC"/>
</dbReference>
<dbReference type="EMBL" id="AMQM01003317">
    <property type="status" value="NOT_ANNOTATED_CDS"/>
    <property type="molecule type" value="Genomic_DNA"/>
</dbReference>
<dbReference type="GO" id="GO:0003723">
    <property type="term" value="F:RNA binding"/>
    <property type="evidence" value="ECO:0000318"/>
    <property type="project" value="GO_Central"/>
</dbReference>
<dbReference type="CTD" id="20215105"/>
<dbReference type="EC" id="3.6.4.13" evidence="1"/>
<dbReference type="Pfam" id="PF26026">
    <property type="entry name" value="RNA_hel_CTD"/>
    <property type="match status" value="1"/>
</dbReference>
<dbReference type="Pfam" id="PF07717">
    <property type="entry name" value="OB_NTP_bind"/>
    <property type="match status" value="1"/>
</dbReference>
<dbReference type="InterPro" id="IPR001650">
    <property type="entry name" value="Helicase_C-like"/>
</dbReference>
<dbReference type="PROSITE" id="PS00690">
    <property type="entry name" value="DEAH_ATP_HELICASE"/>
    <property type="match status" value="1"/>
</dbReference>
<dbReference type="PANTHER" id="PTHR18934">
    <property type="entry name" value="ATP-DEPENDENT RNA HELICASE"/>
    <property type="match status" value="1"/>
</dbReference>
<evidence type="ECO:0000313" key="13">
    <source>
        <dbReference type="Proteomes" id="UP000015101"/>
    </source>
</evidence>
<dbReference type="OrthoDB" id="5600252at2759"/>
<comment type="catalytic activity">
    <reaction evidence="6">
        <text>ATP + H2O = ADP + phosphate + H(+)</text>
        <dbReference type="Rhea" id="RHEA:13065"/>
        <dbReference type="ChEBI" id="CHEBI:15377"/>
        <dbReference type="ChEBI" id="CHEBI:15378"/>
        <dbReference type="ChEBI" id="CHEBI:30616"/>
        <dbReference type="ChEBI" id="CHEBI:43474"/>
        <dbReference type="ChEBI" id="CHEBI:456216"/>
        <dbReference type="EC" id="3.6.4.13"/>
    </reaction>
</comment>
<dbReference type="STRING" id="6412.T1G207"/>
<evidence type="ECO:0000256" key="1">
    <source>
        <dbReference type="ARBA" id="ARBA00012552"/>
    </source>
</evidence>
<evidence type="ECO:0000256" key="4">
    <source>
        <dbReference type="ARBA" id="ARBA00022806"/>
    </source>
</evidence>
<protein>
    <recommendedName>
        <fullName evidence="1">RNA helicase</fullName>
        <ecNumber evidence="1">3.6.4.13</ecNumber>
    </recommendedName>
</protein>
<dbReference type="InterPro" id="IPR002464">
    <property type="entry name" value="DNA/RNA_helicase_DEAH_CS"/>
</dbReference>
<dbReference type="EMBL" id="KB096134">
    <property type="protein sequence ID" value="ESO07888.1"/>
    <property type="molecule type" value="Genomic_DNA"/>
</dbReference>
<dbReference type="InterPro" id="IPR059023">
    <property type="entry name" value="RNA_hel_CTD"/>
</dbReference>
<sequence>YPPAAAPSAQQTKEARKVLDVRDFTYTRQQWTGKSPKQFLNDWYRKRVPKGQVTYEKIDLGGGKWKCHLKRPPKEGGDVVVCPEIACTNLKDAEHLASVLLLYQLCSNKDLHLLLPPPYRDIWLEWQRNEREQVQNIKQEDKKPRDDFIEKFFSQLSKSSGGGVYASNKDGGDVKKNTDGGAEYGGDWENWTAEENDALDAEKLNKSHHHQPLNRNFSDLIKRSIDIKTKNETNKSYAILKKDRESLPVYNYRQKIIDTFRNYDVFIVAGETGSGKSTQVPQFILEELLSSSSSWSPSSPLPPTIICTEPRRISAVSLARRVCAEMGEVDGPGSFGSLCGYQIRSEVKRSRDTRLLFCTTGVLLRRLQEDLCVEDVGCVIVDEVHERDLNTDVLLIHLLEMLTSNKKRSKLKVVLMSATMDSDKFHKYFKGCSVVRVEGRSFPVQVLHLEDIIERTGYQLEIDSTYALPYEYLVQVNIWCVRACARSSLDPNQFSLRTRNMVTRLNCDVINVDLILETVRWLNGPKNNKNNNNNNDDGICGKEGAVLVFLPGMAAIEEVKDSMLSDPLFSDPDRFLVLPLHSILSSSDQSLAFNPAKYGIRKVILSTNIAETGVTIPDVVYVIDCGWEKQMRYLDSHRISQLRQIWISKASARQRQGRAGRVREGVCVRLYTSGQFDVMSQHSMPEIKRVPLQGLCLHVMKSYSEPPNGFLSKAIDPPDPQAINVAMSILREAGACEGLSLTPLGHHLARLPLDAKLGKMMVYAGVLGCLHEASILVACMTEKSPFISRLESSASSPSASDCQGKARFNSEDSDQLAVYTAVREWMEISKRTERKDYCRKYGLKMEVLQDIESTSRELRQLIRDSNLETNITDLCTDHPSLTKYLQPRTSLLQSKVTVTLLKAVLMAGLYPQIGRLQTVDRNFGGKKRGLGREVNLAGGIQAIIHPGSVNRKLDADGWIVYQDKVFKLSQQIALRDTTLVSSVAVLLFAGNIEVQHQQHLLTVESVEDLIAFKAPAKIGVLMKEMRFMLDDFLRRKLHDPKLSVAGLLMVLLLLLYSFCYCLCYYCHYYFCFHCCCSY</sequence>
<dbReference type="EnsemblMetazoa" id="HelroT75102">
    <property type="protein sequence ID" value="HelroP75102"/>
    <property type="gene ID" value="HelroG75102"/>
</dbReference>
<evidence type="ECO:0000256" key="2">
    <source>
        <dbReference type="ARBA" id="ARBA00022741"/>
    </source>
</evidence>
<accession>T1G207</accession>
<reference evidence="11 13" key="2">
    <citation type="journal article" date="2013" name="Nature">
        <title>Insights into bilaterian evolution from three spiralian genomes.</title>
        <authorList>
            <person name="Simakov O."/>
            <person name="Marletaz F."/>
            <person name="Cho S.J."/>
            <person name="Edsinger-Gonzales E."/>
            <person name="Havlak P."/>
            <person name="Hellsten U."/>
            <person name="Kuo D.H."/>
            <person name="Larsson T."/>
            <person name="Lv J."/>
            <person name="Arendt D."/>
            <person name="Savage R."/>
            <person name="Osoegawa K."/>
            <person name="de Jong P."/>
            <person name="Grimwood J."/>
            <person name="Chapman J.A."/>
            <person name="Shapiro H."/>
            <person name="Aerts A."/>
            <person name="Otillar R.P."/>
            <person name="Terry A.Y."/>
            <person name="Boore J.L."/>
            <person name="Grigoriev I.V."/>
            <person name="Lindberg D.R."/>
            <person name="Seaver E.C."/>
            <person name="Weisblat D.A."/>
            <person name="Putnam N.H."/>
            <person name="Rokhsar D.S."/>
        </authorList>
    </citation>
    <scope>NUCLEOTIDE SEQUENCE</scope>
</reference>
<dbReference type="PROSITE" id="PS51194">
    <property type="entry name" value="HELICASE_CTER"/>
    <property type="match status" value="1"/>
</dbReference>
<dbReference type="FunFam" id="1.20.120.1080:FF:000085">
    <property type="entry name" value="Predicted protein"/>
    <property type="match status" value="1"/>
</dbReference>
<dbReference type="Gene3D" id="1.20.120.1080">
    <property type="match status" value="1"/>
</dbReference>
<dbReference type="CDD" id="cd17917">
    <property type="entry name" value="DEXHc_RHA-like"/>
    <property type="match status" value="1"/>
</dbReference>
<evidence type="ECO:0000256" key="8">
    <source>
        <dbReference type="SAM" id="Phobius"/>
    </source>
</evidence>
<keyword evidence="4" id="KW-0347">Helicase</keyword>
<reference evidence="13" key="1">
    <citation type="submission" date="2012-12" db="EMBL/GenBank/DDBJ databases">
        <authorList>
            <person name="Hellsten U."/>
            <person name="Grimwood J."/>
            <person name="Chapman J.A."/>
            <person name="Shapiro H."/>
            <person name="Aerts A."/>
            <person name="Otillar R.P."/>
            <person name="Terry A.Y."/>
            <person name="Boore J.L."/>
            <person name="Simakov O."/>
            <person name="Marletaz F."/>
            <person name="Cho S.-J."/>
            <person name="Edsinger-Gonzales E."/>
            <person name="Havlak P."/>
            <person name="Kuo D.-H."/>
            <person name="Larsson T."/>
            <person name="Lv J."/>
            <person name="Arendt D."/>
            <person name="Savage R."/>
            <person name="Osoegawa K."/>
            <person name="de Jong P."/>
            <person name="Lindberg D.R."/>
            <person name="Seaver E.C."/>
            <person name="Weisblat D.A."/>
            <person name="Putnam N.H."/>
            <person name="Grigoriev I.V."/>
            <person name="Rokhsar D.S."/>
        </authorList>
    </citation>
    <scope>NUCLEOTIDE SEQUENCE</scope>
</reference>
<evidence type="ECO:0000256" key="7">
    <source>
        <dbReference type="SAM" id="MobiDB-lite"/>
    </source>
</evidence>
<dbReference type="FunFam" id="3.40.50.300:FF:000500">
    <property type="entry name" value="ATP-dependent RNA helicase DHX29"/>
    <property type="match status" value="1"/>
</dbReference>
<dbReference type="InterPro" id="IPR056328">
    <property type="entry name" value="DSRM_DHX29"/>
</dbReference>
<dbReference type="SMART" id="SM00490">
    <property type="entry name" value="HELICc"/>
    <property type="match status" value="1"/>
</dbReference>
<dbReference type="InterPro" id="IPR014001">
    <property type="entry name" value="Helicase_ATP-bd"/>
</dbReference>
<dbReference type="PANTHER" id="PTHR18934:SF264">
    <property type="entry name" value="ATP-DEPENDENT RNA HELICASE DHX29"/>
    <property type="match status" value="1"/>
</dbReference>
<feature type="domain" description="Helicase ATP-binding" evidence="9">
    <location>
        <begin position="257"/>
        <end position="438"/>
    </location>
</feature>
<dbReference type="SMART" id="SM00847">
    <property type="entry name" value="HA2"/>
    <property type="match status" value="1"/>
</dbReference>
<feature type="domain" description="Helicase C-terminal" evidence="10">
    <location>
        <begin position="534"/>
        <end position="703"/>
    </location>
</feature>
<keyword evidence="13" id="KW-1185">Reference proteome</keyword>
<dbReference type="InParanoid" id="T1G207"/>
<dbReference type="Pfam" id="PF21010">
    <property type="entry name" value="HA2_C"/>
    <property type="match status" value="1"/>
</dbReference>
<dbReference type="PROSITE" id="PS51192">
    <property type="entry name" value="HELICASE_ATP_BIND_1"/>
    <property type="match status" value="1"/>
</dbReference>
<dbReference type="KEGG" id="hro:HELRODRAFT_75102"/>
<name>T1G207_HELRO</name>
<organism evidence="12 13">
    <name type="scientific">Helobdella robusta</name>
    <name type="common">Californian leech</name>
    <dbReference type="NCBI Taxonomy" id="6412"/>
    <lineage>
        <taxon>Eukaryota</taxon>
        <taxon>Metazoa</taxon>
        <taxon>Spiralia</taxon>
        <taxon>Lophotrochozoa</taxon>
        <taxon>Annelida</taxon>
        <taxon>Clitellata</taxon>
        <taxon>Hirudinea</taxon>
        <taxon>Rhynchobdellida</taxon>
        <taxon>Glossiphoniidae</taxon>
        <taxon>Helobdella</taxon>
    </lineage>
</organism>
<reference evidence="12" key="3">
    <citation type="submission" date="2015-06" db="UniProtKB">
        <authorList>
            <consortium name="EnsemblMetazoa"/>
        </authorList>
    </citation>
    <scope>IDENTIFICATION</scope>
</reference>
<keyword evidence="8" id="KW-0472">Membrane</keyword>
<evidence type="ECO:0000256" key="6">
    <source>
        <dbReference type="ARBA" id="ARBA00047984"/>
    </source>
</evidence>
<proteinExistence type="predicted"/>
<dbReference type="Pfam" id="PF00271">
    <property type="entry name" value="Helicase_C"/>
    <property type="match status" value="1"/>
</dbReference>
<dbReference type="InterPro" id="IPR007502">
    <property type="entry name" value="Helicase-assoc_dom"/>
</dbReference>
<dbReference type="RefSeq" id="XP_009013677.1">
    <property type="nucleotide sequence ID" value="XM_009015429.1"/>
</dbReference>
<evidence type="ECO:0000259" key="9">
    <source>
        <dbReference type="PROSITE" id="PS51192"/>
    </source>
</evidence>
<gene>
    <name evidence="12" type="primary">20215105</name>
    <name evidence="11" type="ORF">HELRODRAFT_75102</name>
</gene>
<dbReference type="Pfam" id="PF24385">
    <property type="entry name" value="DSRM_DHX29"/>
    <property type="match status" value="1"/>
</dbReference>
<dbReference type="eggNOG" id="KOG0920">
    <property type="taxonomic scope" value="Eukaryota"/>
</dbReference>
<dbReference type="GeneID" id="20215105"/>
<evidence type="ECO:0000313" key="12">
    <source>
        <dbReference type="EnsemblMetazoa" id="HelroP75102"/>
    </source>
</evidence>
<evidence type="ECO:0000256" key="3">
    <source>
        <dbReference type="ARBA" id="ARBA00022801"/>
    </source>
</evidence>
<evidence type="ECO:0000256" key="5">
    <source>
        <dbReference type="ARBA" id="ARBA00022840"/>
    </source>
</evidence>
<dbReference type="GO" id="GO:0004386">
    <property type="term" value="F:helicase activity"/>
    <property type="evidence" value="ECO:0000318"/>
    <property type="project" value="GO_Central"/>
</dbReference>
<dbReference type="GO" id="GO:0005524">
    <property type="term" value="F:ATP binding"/>
    <property type="evidence" value="ECO:0007669"/>
    <property type="project" value="UniProtKB-KW"/>
</dbReference>
<dbReference type="Pfam" id="PF00270">
    <property type="entry name" value="DEAD"/>
    <property type="match status" value="1"/>
</dbReference>
<dbReference type="InterPro" id="IPR027417">
    <property type="entry name" value="P-loop_NTPase"/>
</dbReference>
<evidence type="ECO:0000259" key="10">
    <source>
        <dbReference type="PROSITE" id="PS51194"/>
    </source>
</evidence>
<dbReference type="AlphaFoldDB" id="T1G207"/>
<dbReference type="HOGENOM" id="CLU_001832_1_4_1"/>
<keyword evidence="3" id="KW-0378">Hydrolase</keyword>
<keyword evidence="5" id="KW-0067">ATP-binding</keyword>
<dbReference type="Gene3D" id="3.40.50.300">
    <property type="entry name" value="P-loop containing nucleotide triphosphate hydrolases"/>
    <property type="match status" value="2"/>
</dbReference>
<dbReference type="SUPFAM" id="SSF52540">
    <property type="entry name" value="P-loop containing nucleoside triphosphate hydrolases"/>
    <property type="match status" value="1"/>
</dbReference>
<evidence type="ECO:0000313" key="11">
    <source>
        <dbReference type="EMBL" id="ESO07888.1"/>
    </source>
</evidence>